<reference evidence="3" key="2">
    <citation type="journal article" date="2024" name="Plant">
        <title>Genomic evolution and insights into agronomic trait innovations of Sesamum species.</title>
        <authorList>
            <person name="Miao H."/>
            <person name="Wang L."/>
            <person name="Qu L."/>
            <person name="Liu H."/>
            <person name="Sun Y."/>
            <person name="Le M."/>
            <person name="Wang Q."/>
            <person name="Wei S."/>
            <person name="Zheng Y."/>
            <person name="Lin W."/>
            <person name="Duan Y."/>
            <person name="Cao H."/>
            <person name="Xiong S."/>
            <person name="Wang X."/>
            <person name="Wei L."/>
            <person name="Li C."/>
            <person name="Ma Q."/>
            <person name="Ju M."/>
            <person name="Zhao R."/>
            <person name="Li G."/>
            <person name="Mu C."/>
            <person name="Tian Q."/>
            <person name="Mei H."/>
            <person name="Zhang T."/>
            <person name="Gao T."/>
            <person name="Zhang H."/>
        </authorList>
    </citation>
    <scope>NUCLEOTIDE SEQUENCE</scope>
    <source>
        <strain evidence="3">KEN1</strain>
    </source>
</reference>
<dbReference type="InterPro" id="IPR025836">
    <property type="entry name" value="Zn_knuckle_CX2CX4HX4C"/>
</dbReference>
<organism evidence="3">
    <name type="scientific">Sesamum latifolium</name>
    <dbReference type="NCBI Taxonomy" id="2727402"/>
    <lineage>
        <taxon>Eukaryota</taxon>
        <taxon>Viridiplantae</taxon>
        <taxon>Streptophyta</taxon>
        <taxon>Embryophyta</taxon>
        <taxon>Tracheophyta</taxon>
        <taxon>Spermatophyta</taxon>
        <taxon>Magnoliopsida</taxon>
        <taxon>eudicotyledons</taxon>
        <taxon>Gunneridae</taxon>
        <taxon>Pentapetalae</taxon>
        <taxon>asterids</taxon>
        <taxon>lamiids</taxon>
        <taxon>Lamiales</taxon>
        <taxon>Pedaliaceae</taxon>
        <taxon>Sesamum</taxon>
    </lineage>
</organism>
<evidence type="ECO:0008006" key="4">
    <source>
        <dbReference type="Google" id="ProtNLM"/>
    </source>
</evidence>
<evidence type="ECO:0000313" key="3">
    <source>
        <dbReference type="EMBL" id="KAL0402503.1"/>
    </source>
</evidence>
<feature type="domain" description="Zinc knuckle CX2CX4HX4C" evidence="2">
    <location>
        <begin position="174"/>
        <end position="219"/>
    </location>
</feature>
<protein>
    <recommendedName>
        <fullName evidence="4">DUF4283 domain-containing protein</fullName>
    </recommendedName>
</protein>
<dbReference type="InterPro" id="IPR025558">
    <property type="entry name" value="DUF4283"/>
</dbReference>
<reference evidence="3" key="1">
    <citation type="submission" date="2020-06" db="EMBL/GenBank/DDBJ databases">
        <authorList>
            <person name="Li T."/>
            <person name="Hu X."/>
            <person name="Zhang T."/>
            <person name="Song X."/>
            <person name="Zhang H."/>
            <person name="Dai N."/>
            <person name="Sheng W."/>
            <person name="Hou X."/>
            <person name="Wei L."/>
        </authorList>
    </citation>
    <scope>NUCLEOTIDE SEQUENCE</scope>
    <source>
        <strain evidence="3">KEN1</strain>
        <tissue evidence="3">Leaf</tissue>
    </source>
</reference>
<feature type="domain" description="DUF4283" evidence="1">
    <location>
        <begin position="38"/>
        <end position="114"/>
    </location>
</feature>
<gene>
    <name evidence="3" type="ORF">Slati_4280200</name>
</gene>
<dbReference type="PANTHER" id="PTHR31286">
    <property type="entry name" value="GLYCINE-RICH CELL WALL STRUCTURAL PROTEIN 1.8-LIKE"/>
    <property type="match status" value="1"/>
</dbReference>
<sequence length="239" mass="27379">MEDSDLVSNLIDKTSFLEVSDEETNLENTIVNTTHFPIIAKILYDKPLNNNAIKSTLIKAWGLHPKIHTNVVDQNTVVFLLENENDRRRIWNLSPWSFLGNLIVSKPWLPEEALEDVDLSKIQIWVQATGVPVRFVNKATAEKIGNTVGKFIGTDLATEGHKWRKSLRIRVEVEIKEPLKDHVVIKCQENKSFVLEIRYERLGDFCHVCGILGHKISSCCNKPPHEQPDFFQIWSLAEN</sequence>
<dbReference type="AlphaFoldDB" id="A0AAW2TD70"/>
<comment type="caution">
    <text evidence="3">The sequence shown here is derived from an EMBL/GenBank/DDBJ whole genome shotgun (WGS) entry which is preliminary data.</text>
</comment>
<dbReference type="PANTHER" id="PTHR31286:SF167">
    <property type="entry name" value="OS09G0268800 PROTEIN"/>
    <property type="match status" value="1"/>
</dbReference>
<dbReference type="EMBL" id="JACGWN010000015">
    <property type="protein sequence ID" value="KAL0402503.1"/>
    <property type="molecule type" value="Genomic_DNA"/>
</dbReference>
<dbReference type="InterPro" id="IPR040256">
    <property type="entry name" value="At4g02000-like"/>
</dbReference>
<name>A0AAW2TD70_9LAMI</name>
<evidence type="ECO:0000259" key="2">
    <source>
        <dbReference type="Pfam" id="PF14392"/>
    </source>
</evidence>
<dbReference type="Pfam" id="PF14392">
    <property type="entry name" value="zf-CCHC_4"/>
    <property type="match status" value="1"/>
</dbReference>
<dbReference type="Pfam" id="PF14111">
    <property type="entry name" value="DUF4283"/>
    <property type="match status" value="1"/>
</dbReference>
<accession>A0AAW2TD70</accession>
<evidence type="ECO:0000259" key="1">
    <source>
        <dbReference type="Pfam" id="PF14111"/>
    </source>
</evidence>
<proteinExistence type="predicted"/>